<evidence type="ECO:0000313" key="2">
    <source>
        <dbReference type="Proteomes" id="UP000036403"/>
    </source>
</evidence>
<dbReference type="Proteomes" id="UP000036403">
    <property type="component" value="Unassembled WGS sequence"/>
</dbReference>
<dbReference type="InterPro" id="IPR003961">
    <property type="entry name" value="FN3_dom"/>
</dbReference>
<dbReference type="EMBL" id="LBMM01028150">
    <property type="protein sequence ID" value="KMQ82121.1"/>
    <property type="molecule type" value="Genomic_DNA"/>
</dbReference>
<dbReference type="InterPro" id="IPR011042">
    <property type="entry name" value="6-blade_b-propeller_TolB-like"/>
</dbReference>
<dbReference type="Gene3D" id="2.120.10.30">
    <property type="entry name" value="TolB, C-terminal domain"/>
    <property type="match status" value="1"/>
</dbReference>
<reference evidence="1 2" key="1">
    <citation type="submission" date="2015-04" db="EMBL/GenBank/DDBJ databases">
        <title>Lasius niger genome sequencing.</title>
        <authorList>
            <person name="Konorov E.A."/>
            <person name="Nikitin M.A."/>
            <person name="Kirill M.V."/>
            <person name="Chang P."/>
        </authorList>
    </citation>
    <scope>NUCLEOTIDE SEQUENCE [LARGE SCALE GENOMIC DNA]</scope>
    <source>
        <tissue evidence="1">Whole</tissue>
    </source>
</reference>
<dbReference type="STRING" id="67767.A0A0J7JW90"/>
<dbReference type="PaxDb" id="67767-A0A0J7JW90"/>
<sequence>MLLQYKMYDLKFDTMYYFRVQAHNEVGAGLYTKFINVSITNENPVPLLLFCTSHDVRILDIDLQIDFELNYGPYKSIAYSALEHKFYGITYYTAELMTWEFNTSAFSTKPNFVKIVDVDIAATELCIDWVARNLYWVDYRKIMKLDLISLQMGIVKYDTIRKTNGNLFSFNVLPSKGYI</sequence>
<dbReference type="GO" id="GO:0016301">
    <property type="term" value="F:kinase activity"/>
    <property type="evidence" value="ECO:0007669"/>
    <property type="project" value="UniProtKB-KW"/>
</dbReference>
<dbReference type="AlphaFoldDB" id="A0A0J7JW90"/>
<evidence type="ECO:0000313" key="1">
    <source>
        <dbReference type="EMBL" id="KMQ82121.1"/>
    </source>
</evidence>
<organism evidence="1 2">
    <name type="scientific">Lasius niger</name>
    <name type="common">Black garden ant</name>
    <dbReference type="NCBI Taxonomy" id="67767"/>
    <lineage>
        <taxon>Eukaryota</taxon>
        <taxon>Metazoa</taxon>
        <taxon>Ecdysozoa</taxon>
        <taxon>Arthropoda</taxon>
        <taxon>Hexapoda</taxon>
        <taxon>Insecta</taxon>
        <taxon>Pterygota</taxon>
        <taxon>Neoptera</taxon>
        <taxon>Endopterygota</taxon>
        <taxon>Hymenoptera</taxon>
        <taxon>Apocrita</taxon>
        <taxon>Aculeata</taxon>
        <taxon>Formicoidea</taxon>
        <taxon>Formicidae</taxon>
        <taxon>Formicinae</taxon>
        <taxon>Lasius</taxon>
        <taxon>Lasius</taxon>
    </lineage>
</organism>
<comment type="caution">
    <text evidence="1">The sequence shown here is derived from an EMBL/GenBank/DDBJ whole genome shotgun (WGS) entry which is preliminary data.</text>
</comment>
<keyword evidence="1" id="KW-0808">Transferase</keyword>
<proteinExistence type="predicted"/>
<dbReference type="OrthoDB" id="65481at2759"/>
<dbReference type="SUPFAM" id="SSF63825">
    <property type="entry name" value="YWTD domain"/>
    <property type="match status" value="1"/>
</dbReference>
<dbReference type="Gene3D" id="2.60.40.10">
    <property type="entry name" value="Immunoglobulins"/>
    <property type="match status" value="1"/>
</dbReference>
<name>A0A0J7JW90_LASNI</name>
<gene>
    <name evidence="1" type="ORF">RF55_24095</name>
</gene>
<dbReference type="CDD" id="cd00063">
    <property type="entry name" value="FN3"/>
    <property type="match status" value="1"/>
</dbReference>
<dbReference type="SUPFAM" id="SSF49265">
    <property type="entry name" value="Fibronectin type III"/>
    <property type="match status" value="1"/>
</dbReference>
<keyword evidence="1" id="KW-0418">Kinase</keyword>
<dbReference type="InterPro" id="IPR036116">
    <property type="entry name" value="FN3_sf"/>
</dbReference>
<dbReference type="InterPro" id="IPR013783">
    <property type="entry name" value="Ig-like_fold"/>
</dbReference>
<keyword evidence="2" id="KW-1185">Reference proteome</keyword>
<accession>A0A0J7JW90</accession>
<protein>
    <submittedName>
        <fullName evidence="1">Proto-oncogene tyrosine-protein kinase ros</fullName>
    </submittedName>
</protein>